<dbReference type="Gene3D" id="2.40.160.10">
    <property type="entry name" value="Porin"/>
    <property type="match status" value="1"/>
</dbReference>
<dbReference type="Pfam" id="PF13609">
    <property type="entry name" value="Porin_4"/>
    <property type="match status" value="1"/>
</dbReference>
<name>A0A845MA39_9RHOB</name>
<dbReference type="AlphaFoldDB" id="A0A845MA39"/>
<feature type="chain" id="PRO_5032876473" evidence="1">
    <location>
        <begin position="21"/>
        <end position="284"/>
    </location>
</feature>
<dbReference type="GO" id="GO:0015288">
    <property type="term" value="F:porin activity"/>
    <property type="evidence" value="ECO:0007669"/>
    <property type="project" value="InterPro"/>
</dbReference>
<dbReference type="InterPro" id="IPR033900">
    <property type="entry name" value="Gram_neg_porin_domain"/>
</dbReference>
<gene>
    <name evidence="3" type="ORF">GQE99_18980</name>
</gene>
<reference evidence="3 4" key="1">
    <citation type="submission" date="2019-12" db="EMBL/GenBank/DDBJ databases">
        <title>Maritimibacter sp. nov. sp. isolated from sea sand.</title>
        <authorList>
            <person name="Kim J."/>
            <person name="Jeong S.E."/>
            <person name="Jung H.S."/>
            <person name="Jeon C.O."/>
        </authorList>
    </citation>
    <scope>NUCLEOTIDE SEQUENCE [LARGE SCALE GENOMIC DNA]</scope>
    <source>
        <strain evidence="3 4">DP07</strain>
    </source>
</reference>
<keyword evidence="4" id="KW-1185">Reference proteome</keyword>
<accession>A0A845MA39</accession>
<comment type="caution">
    <text evidence="3">The sequence shown here is derived from an EMBL/GenBank/DDBJ whole genome shotgun (WGS) entry which is preliminary data.</text>
</comment>
<evidence type="ECO:0000256" key="1">
    <source>
        <dbReference type="SAM" id="SignalP"/>
    </source>
</evidence>
<dbReference type="SUPFAM" id="SSF56935">
    <property type="entry name" value="Porins"/>
    <property type="match status" value="1"/>
</dbReference>
<organism evidence="3 4">
    <name type="scientific">Maritimibacter harenae</name>
    <dbReference type="NCBI Taxonomy" id="2606218"/>
    <lineage>
        <taxon>Bacteria</taxon>
        <taxon>Pseudomonadati</taxon>
        <taxon>Pseudomonadota</taxon>
        <taxon>Alphaproteobacteria</taxon>
        <taxon>Rhodobacterales</taxon>
        <taxon>Roseobacteraceae</taxon>
        <taxon>Maritimibacter</taxon>
    </lineage>
</organism>
<dbReference type="EMBL" id="WTUX01000022">
    <property type="protein sequence ID" value="MZR15107.1"/>
    <property type="molecule type" value="Genomic_DNA"/>
</dbReference>
<protein>
    <submittedName>
        <fullName evidence="3">Porin</fullName>
    </submittedName>
</protein>
<feature type="domain" description="Porin" evidence="2">
    <location>
        <begin position="7"/>
        <end position="267"/>
    </location>
</feature>
<sequence>MKKILLASTMLVGTTGFAAADVSLTGAAYVGGAYSWVTGGATTGPVIDFRTSFRAGMMTTTDGGLEVGAGMVVLGPFFNMEKDPDDVDFGTYTAFSGITLAASNVYMSGEWGKVNVAYNSNADGASSTPGDWELTTTYTNTWGAFGVEVYGVWENNAVATTNGDFGAKGTYSFGDYSVYVEYGYDANDGGAFSHNIGAGASLAMSGFSANADVDYDLTNNAWGWHVDVGYATGPYSVMAFLNDGLNYGVEGAYDLGGGVSIKAGYAGNQATTTNAVYAGVSMAF</sequence>
<dbReference type="GO" id="GO:0016020">
    <property type="term" value="C:membrane"/>
    <property type="evidence" value="ECO:0007669"/>
    <property type="project" value="InterPro"/>
</dbReference>
<dbReference type="RefSeq" id="WP_161353524.1">
    <property type="nucleotide sequence ID" value="NZ_WTUX01000022.1"/>
</dbReference>
<evidence type="ECO:0000313" key="3">
    <source>
        <dbReference type="EMBL" id="MZR15107.1"/>
    </source>
</evidence>
<evidence type="ECO:0000313" key="4">
    <source>
        <dbReference type="Proteomes" id="UP000467322"/>
    </source>
</evidence>
<evidence type="ECO:0000259" key="2">
    <source>
        <dbReference type="Pfam" id="PF13609"/>
    </source>
</evidence>
<dbReference type="InterPro" id="IPR023614">
    <property type="entry name" value="Porin_dom_sf"/>
</dbReference>
<proteinExistence type="predicted"/>
<dbReference type="Proteomes" id="UP000467322">
    <property type="component" value="Unassembled WGS sequence"/>
</dbReference>
<keyword evidence="1" id="KW-0732">Signal</keyword>
<feature type="signal peptide" evidence="1">
    <location>
        <begin position="1"/>
        <end position="20"/>
    </location>
</feature>